<dbReference type="GO" id="GO:0000976">
    <property type="term" value="F:transcription cis-regulatory region binding"/>
    <property type="evidence" value="ECO:0007669"/>
    <property type="project" value="TreeGrafter"/>
</dbReference>
<dbReference type="SUPFAM" id="SSF46785">
    <property type="entry name" value="Winged helix' DNA-binding domain"/>
    <property type="match status" value="1"/>
</dbReference>
<dbReference type="Gene3D" id="1.10.10.10">
    <property type="entry name" value="Winged helix-like DNA-binding domain superfamily/Winged helix DNA-binding domain"/>
    <property type="match status" value="1"/>
</dbReference>
<evidence type="ECO:0000313" key="9">
    <source>
        <dbReference type="EMBL" id="AXV08997.1"/>
    </source>
</evidence>
<keyword evidence="7" id="KW-0479">Metal-binding</keyword>
<feature type="binding site" evidence="7">
    <location>
        <position position="142"/>
    </location>
    <ligand>
        <name>Zn(2+)</name>
        <dbReference type="ChEBI" id="CHEBI:29105"/>
    </ligand>
</feature>
<dbReference type="InterPro" id="IPR002481">
    <property type="entry name" value="FUR"/>
</dbReference>
<keyword evidence="4" id="KW-0805">Transcription regulation</keyword>
<proteinExistence type="inferred from homology"/>
<keyword evidence="3 7" id="KW-0862">Zinc</keyword>
<dbReference type="AlphaFoldDB" id="A0A346Y3F0"/>
<keyword evidence="5" id="KW-0238">DNA-binding</keyword>
<evidence type="ECO:0000256" key="1">
    <source>
        <dbReference type="ARBA" id="ARBA00007957"/>
    </source>
</evidence>
<comment type="similarity">
    <text evidence="1">Belongs to the Fur family.</text>
</comment>
<gene>
    <name evidence="9" type="ORF">DVS28_a4331</name>
</gene>
<feature type="binding site" evidence="8">
    <location>
        <position position="131"/>
    </location>
    <ligand>
        <name>Fe cation</name>
        <dbReference type="ChEBI" id="CHEBI:24875"/>
    </ligand>
</feature>
<dbReference type="InterPro" id="IPR043135">
    <property type="entry name" value="Fur_C"/>
</dbReference>
<dbReference type="KEGG" id="euz:DVS28_a4331"/>
<dbReference type="GO" id="GO:0003700">
    <property type="term" value="F:DNA-binding transcription factor activity"/>
    <property type="evidence" value="ECO:0007669"/>
    <property type="project" value="InterPro"/>
</dbReference>
<keyword evidence="10" id="KW-1185">Reference proteome</keyword>
<keyword evidence="6" id="KW-0804">Transcription</keyword>
<evidence type="ECO:0000256" key="7">
    <source>
        <dbReference type="PIRSR" id="PIRSR602481-1"/>
    </source>
</evidence>
<feature type="binding site" evidence="7">
    <location>
        <position position="139"/>
    </location>
    <ligand>
        <name>Zn(2+)</name>
        <dbReference type="ChEBI" id="CHEBI:29105"/>
    </ligand>
</feature>
<dbReference type="GO" id="GO:0045892">
    <property type="term" value="P:negative regulation of DNA-templated transcription"/>
    <property type="evidence" value="ECO:0007669"/>
    <property type="project" value="TreeGrafter"/>
</dbReference>
<dbReference type="GO" id="GO:1900376">
    <property type="term" value="P:regulation of secondary metabolite biosynthetic process"/>
    <property type="evidence" value="ECO:0007669"/>
    <property type="project" value="TreeGrafter"/>
</dbReference>
<dbReference type="PANTHER" id="PTHR33202:SF7">
    <property type="entry name" value="FERRIC UPTAKE REGULATION PROTEIN"/>
    <property type="match status" value="1"/>
</dbReference>
<organism evidence="9 10">
    <name type="scientific">Euzebya pacifica</name>
    <dbReference type="NCBI Taxonomy" id="1608957"/>
    <lineage>
        <taxon>Bacteria</taxon>
        <taxon>Bacillati</taxon>
        <taxon>Actinomycetota</taxon>
        <taxon>Nitriliruptoria</taxon>
        <taxon>Euzebyales</taxon>
    </lineage>
</organism>
<feature type="binding site" evidence="7">
    <location>
        <position position="102"/>
    </location>
    <ligand>
        <name>Zn(2+)</name>
        <dbReference type="ChEBI" id="CHEBI:29105"/>
    </ligand>
</feature>
<reference evidence="9 10" key="1">
    <citation type="submission" date="2018-09" db="EMBL/GenBank/DDBJ databases">
        <title>Complete genome sequence of Euzebya sp. DY32-46 isolated from seawater of Pacific Ocean.</title>
        <authorList>
            <person name="Xu L."/>
            <person name="Wu Y.-H."/>
            <person name="Xu X.-W."/>
        </authorList>
    </citation>
    <scope>NUCLEOTIDE SEQUENCE [LARGE SCALE GENOMIC DNA]</scope>
    <source>
        <strain evidence="9 10">DY32-46</strain>
    </source>
</reference>
<dbReference type="PANTHER" id="PTHR33202">
    <property type="entry name" value="ZINC UPTAKE REGULATION PROTEIN"/>
    <property type="match status" value="1"/>
</dbReference>
<dbReference type="RefSeq" id="WP_114593254.1">
    <property type="nucleotide sequence ID" value="NZ_CP031165.1"/>
</dbReference>
<sequence length="155" mass="16927">MTPARIEEQLLAALKSNGLRLTLPRRVICRVLAEANEGFLTVKDITERVAEGGAPMDTSTVYRTLNELQNIGYAHYVPIGKQSWAWHPTVDHDHHHLICEGCGRSYTVPVQEFAPAFDGIKAKYGFTPASHHFAIVGLCAACDWSDTGRVGAPAG</sequence>
<evidence type="ECO:0000313" key="10">
    <source>
        <dbReference type="Proteomes" id="UP000264006"/>
    </source>
</evidence>
<dbReference type="Gene3D" id="3.30.1490.190">
    <property type="match status" value="1"/>
</dbReference>
<accession>A0A346Y3F0</accession>
<evidence type="ECO:0000256" key="6">
    <source>
        <dbReference type="ARBA" id="ARBA00023163"/>
    </source>
</evidence>
<dbReference type="OrthoDB" id="8659436at2"/>
<dbReference type="InterPro" id="IPR036388">
    <property type="entry name" value="WH-like_DNA-bd_sf"/>
</dbReference>
<comment type="cofactor">
    <cofactor evidence="7">
        <name>Zn(2+)</name>
        <dbReference type="ChEBI" id="CHEBI:29105"/>
    </cofactor>
    <text evidence="7">Binds 1 zinc ion per subunit.</text>
</comment>
<evidence type="ECO:0000256" key="8">
    <source>
        <dbReference type="PIRSR" id="PIRSR602481-2"/>
    </source>
</evidence>
<keyword evidence="2" id="KW-0678">Repressor</keyword>
<protein>
    <submittedName>
        <fullName evidence="9">Ferric uptake regulation protein FUR</fullName>
    </submittedName>
</protein>
<dbReference type="EMBL" id="CP031165">
    <property type="protein sequence ID" value="AXV08997.1"/>
    <property type="molecule type" value="Genomic_DNA"/>
</dbReference>
<keyword evidence="8" id="KW-0408">Iron</keyword>
<feature type="binding site" evidence="7">
    <location>
        <position position="99"/>
    </location>
    <ligand>
        <name>Zn(2+)</name>
        <dbReference type="ChEBI" id="CHEBI:29105"/>
    </ligand>
</feature>
<name>A0A346Y3F0_9ACTN</name>
<dbReference type="InterPro" id="IPR036390">
    <property type="entry name" value="WH_DNA-bd_sf"/>
</dbReference>
<evidence type="ECO:0000256" key="4">
    <source>
        <dbReference type="ARBA" id="ARBA00023015"/>
    </source>
</evidence>
<evidence type="ECO:0000256" key="5">
    <source>
        <dbReference type="ARBA" id="ARBA00023125"/>
    </source>
</evidence>
<evidence type="ECO:0000256" key="2">
    <source>
        <dbReference type="ARBA" id="ARBA00022491"/>
    </source>
</evidence>
<dbReference type="GO" id="GO:0008270">
    <property type="term" value="F:zinc ion binding"/>
    <property type="evidence" value="ECO:0007669"/>
    <property type="project" value="TreeGrafter"/>
</dbReference>
<dbReference type="CDD" id="cd07153">
    <property type="entry name" value="Fur_like"/>
    <property type="match status" value="1"/>
</dbReference>
<evidence type="ECO:0000256" key="3">
    <source>
        <dbReference type="ARBA" id="ARBA00022833"/>
    </source>
</evidence>
<dbReference type="Proteomes" id="UP000264006">
    <property type="component" value="Chromosome"/>
</dbReference>
<comment type="cofactor">
    <cofactor evidence="8">
        <name>Mn(2+)</name>
        <dbReference type="ChEBI" id="CHEBI:29035"/>
    </cofactor>
    <cofactor evidence="8">
        <name>Fe(2+)</name>
        <dbReference type="ChEBI" id="CHEBI:29033"/>
    </cofactor>
    <text evidence="8">Binds 1 Mn(2+) or Fe(2+) ion per subunit.</text>
</comment>
<dbReference type="Pfam" id="PF01475">
    <property type="entry name" value="FUR"/>
    <property type="match status" value="1"/>
</dbReference>